<organism evidence="4 5">
    <name type="scientific">Actinophytocola xanthii</name>
    <dbReference type="NCBI Taxonomy" id="1912961"/>
    <lineage>
        <taxon>Bacteria</taxon>
        <taxon>Bacillati</taxon>
        <taxon>Actinomycetota</taxon>
        <taxon>Actinomycetes</taxon>
        <taxon>Pseudonocardiales</taxon>
        <taxon>Pseudonocardiaceae</taxon>
    </lineage>
</organism>
<feature type="domain" description="N-acetyltransferase" evidence="3">
    <location>
        <begin position="1"/>
        <end position="168"/>
    </location>
</feature>
<dbReference type="PROSITE" id="PS51186">
    <property type="entry name" value="GNAT"/>
    <property type="match status" value="1"/>
</dbReference>
<dbReference type="AlphaFoldDB" id="A0A1Q8CNF1"/>
<dbReference type="InterPro" id="IPR016181">
    <property type="entry name" value="Acyl_CoA_acyltransferase"/>
</dbReference>
<dbReference type="OrthoDB" id="4095657at2"/>
<reference evidence="4 5" key="1">
    <citation type="submission" date="2016-12" db="EMBL/GenBank/DDBJ databases">
        <title>The draft genome sequence of Actinophytocola sp. 11-183.</title>
        <authorList>
            <person name="Wang W."/>
            <person name="Yuan L."/>
        </authorList>
    </citation>
    <scope>NUCLEOTIDE SEQUENCE [LARGE SCALE GENOMIC DNA]</scope>
    <source>
        <strain evidence="4 5">11-183</strain>
    </source>
</reference>
<keyword evidence="2" id="KW-0012">Acyltransferase</keyword>
<sequence length="189" mass="21870">MRFRQATDEDVRLIATWRWEVAAWIHDKGSDQWDTKGLSRDEFERRISRSIEAGETWMALDDDGRPIGTIAIDVVADEGLWTNEELENSYVIHRMMVPRSESGKGIGAAMIKFAEDLARAHGRKKLVLDAWDTNKALHRYYESLGFQYVRRVANHWTPSATIYEKYVEHFDPTAQGPTLTPVQFRDKGR</sequence>
<dbReference type="PANTHER" id="PTHR43877:SF2">
    <property type="entry name" value="AMINOALKYLPHOSPHONATE N-ACETYLTRANSFERASE-RELATED"/>
    <property type="match status" value="1"/>
</dbReference>
<evidence type="ECO:0000259" key="3">
    <source>
        <dbReference type="PROSITE" id="PS51186"/>
    </source>
</evidence>
<keyword evidence="5" id="KW-1185">Reference proteome</keyword>
<dbReference type="EMBL" id="MSIE01000035">
    <property type="protein sequence ID" value="OLF15866.1"/>
    <property type="molecule type" value="Genomic_DNA"/>
</dbReference>
<dbReference type="Gene3D" id="3.40.630.30">
    <property type="match status" value="1"/>
</dbReference>
<gene>
    <name evidence="4" type="ORF">BU204_19295</name>
</gene>
<dbReference type="InterPro" id="IPR050832">
    <property type="entry name" value="Bact_Acetyltransf"/>
</dbReference>
<dbReference type="Proteomes" id="UP000185596">
    <property type="component" value="Unassembled WGS sequence"/>
</dbReference>
<evidence type="ECO:0000256" key="2">
    <source>
        <dbReference type="ARBA" id="ARBA00023315"/>
    </source>
</evidence>
<name>A0A1Q8CNF1_9PSEU</name>
<proteinExistence type="predicted"/>
<dbReference type="GO" id="GO:0016747">
    <property type="term" value="F:acyltransferase activity, transferring groups other than amino-acyl groups"/>
    <property type="evidence" value="ECO:0007669"/>
    <property type="project" value="InterPro"/>
</dbReference>
<comment type="caution">
    <text evidence="4">The sequence shown here is derived from an EMBL/GenBank/DDBJ whole genome shotgun (WGS) entry which is preliminary data.</text>
</comment>
<dbReference type="InterPro" id="IPR000182">
    <property type="entry name" value="GNAT_dom"/>
</dbReference>
<accession>A0A1Q8CNF1</accession>
<dbReference type="SUPFAM" id="SSF55729">
    <property type="entry name" value="Acyl-CoA N-acyltransferases (Nat)"/>
    <property type="match status" value="1"/>
</dbReference>
<keyword evidence="1" id="KW-0808">Transferase</keyword>
<evidence type="ECO:0000313" key="5">
    <source>
        <dbReference type="Proteomes" id="UP000185596"/>
    </source>
</evidence>
<dbReference type="RefSeq" id="WP_075127109.1">
    <property type="nucleotide sequence ID" value="NZ_MSIE01000035.1"/>
</dbReference>
<dbReference type="STRING" id="1912961.BU204_19295"/>
<evidence type="ECO:0000313" key="4">
    <source>
        <dbReference type="EMBL" id="OLF15866.1"/>
    </source>
</evidence>
<protein>
    <recommendedName>
        <fullName evidence="3">N-acetyltransferase domain-containing protein</fullName>
    </recommendedName>
</protein>
<evidence type="ECO:0000256" key="1">
    <source>
        <dbReference type="ARBA" id="ARBA00022679"/>
    </source>
</evidence>
<dbReference type="Pfam" id="PF00583">
    <property type="entry name" value="Acetyltransf_1"/>
    <property type="match status" value="1"/>
</dbReference>
<dbReference type="CDD" id="cd04301">
    <property type="entry name" value="NAT_SF"/>
    <property type="match status" value="1"/>
</dbReference>
<dbReference type="PANTHER" id="PTHR43877">
    <property type="entry name" value="AMINOALKYLPHOSPHONATE N-ACETYLTRANSFERASE-RELATED-RELATED"/>
    <property type="match status" value="1"/>
</dbReference>